<gene>
    <name evidence="1" type="ORF">C5U48_10265</name>
</gene>
<evidence type="ECO:0000313" key="2">
    <source>
        <dbReference type="Proteomes" id="UP000237911"/>
    </source>
</evidence>
<keyword evidence="2" id="KW-1185">Reference proteome</keyword>
<dbReference type="AlphaFoldDB" id="A0A9X7INV6"/>
<dbReference type="EMBL" id="PUEV01000049">
    <property type="protein sequence ID" value="PQM52379.1"/>
    <property type="molecule type" value="Genomic_DNA"/>
</dbReference>
<protein>
    <submittedName>
        <fullName evidence="1">Uncharacterized protein</fullName>
    </submittedName>
</protein>
<organism evidence="1 2">
    <name type="scientific">Mycolicibacter virginiensis</name>
    <dbReference type="NCBI Taxonomy" id="1795032"/>
    <lineage>
        <taxon>Bacteria</taxon>
        <taxon>Bacillati</taxon>
        <taxon>Actinomycetota</taxon>
        <taxon>Actinomycetes</taxon>
        <taxon>Mycobacteriales</taxon>
        <taxon>Mycobacteriaceae</taxon>
        <taxon>Mycolicibacter</taxon>
    </lineage>
</organism>
<sequence>MTPISTSRAAHSTARTPGGFAERPVGVSCGLVDGGTPHLPLGARCGGTGGDGGVGSSGVGEVVMLTALTICGGVKQLVGADGIEPPTAGV</sequence>
<accession>A0A9X7INV6</accession>
<evidence type="ECO:0000313" key="1">
    <source>
        <dbReference type="EMBL" id="PQM52379.1"/>
    </source>
</evidence>
<proteinExistence type="predicted"/>
<name>A0A9X7INV6_9MYCO</name>
<comment type="caution">
    <text evidence="1">The sequence shown here is derived from an EMBL/GenBank/DDBJ whole genome shotgun (WGS) entry which is preliminary data.</text>
</comment>
<reference evidence="1 2" key="1">
    <citation type="submission" date="2018-02" db="EMBL/GenBank/DDBJ databases">
        <title>Draft genome sequence of Mycobacterium virginiense isolated from mud of a swine farm in Japan.</title>
        <authorList>
            <person name="Ohya K."/>
        </authorList>
    </citation>
    <scope>NUCLEOTIDE SEQUENCE [LARGE SCALE GENOMIC DNA]</scope>
    <source>
        <strain evidence="1 2">GF75</strain>
    </source>
</reference>
<dbReference type="Proteomes" id="UP000237911">
    <property type="component" value="Unassembled WGS sequence"/>
</dbReference>